<comment type="caution">
    <text evidence="5">The sequence shown here is derived from an EMBL/GenBank/DDBJ whole genome shotgun (WGS) entry which is preliminary data.</text>
</comment>
<reference evidence="5" key="1">
    <citation type="journal article" date="2023" name="IScience">
        <title>Live-bearing cockroach genome reveals convergent evolutionary mechanisms linked to viviparity in insects and beyond.</title>
        <authorList>
            <person name="Fouks B."/>
            <person name="Harrison M.C."/>
            <person name="Mikhailova A.A."/>
            <person name="Marchal E."/>
            <person name="English S."/>
            <person name="Carruthers M."/>
            <person name="Jennings E.C."/>
            <person name="Chiamaka E.L."/>
            <person name="Frigard R.A."/>
            <person name="Pippel M."/>
            <person name="Attardo G.M."/>
            <person name="Benoit J.B."/>
            <person name="Bornberg-Bauer E."/>
            <person name="Tobe S.S."/>
        </authorList>
    </citation>
    <scope>NUCLEOTIDE SEQUENCE</scope>
    <source>
        <strain evidence="5">Stay&amp;Tobe</strain>
    </source>
</reference>
<evidence type="ECO:0008006" key="7">
    <source>
        <dbReference type="Google" id="ProtNLM"/>
    </source>
</evidence>
<dbReference type="Proteomes" id="UP001233999">
    <property type="component" value="Unassembled WGS sequence"/>
</dbReference>
<dbReference type="AlphaFoldDB" id="A0AAD7ZMM1"/>
<keyword evidence="1 3" id="KW-0479">Metal-binding</keyword>
<gene>
    <name evidence="5" type="ORF">L9F63_022142</name>
</gene>
<protein>
    <recommendedName>
        <fullName evidence="7">Parathion hydrolase-related protein</fullName>
    </recommendedName>
</protein>
<evidence type="ECO:0000313" key="6">
    <source>
        <dbReference type="Proteomes" id="UP001233999"/>
    </source>
</evidence>
<comment type="similarity">
    <text evidence="4">Belongs to the metallo-dependent hydrolases superfamily. Phosphotriesterase family.</text>
</comment>
<dbReference type="Gene3D" id="3.20.20.140">
    <property type="entry name" value="Metal-dependent hydrolases"/>
    <property type="match status" value="1"/>
</dbReference>
<organism evidence="5 6">
    <name type="scientific">Diploptera punctata</name>
    <name type="common">Pacific beetle cockroach</name>
    <dbReference type="NCBI Taxonomy" id="6984"/>
    <lineage>
        <taxon>Eukaryota</taxon>
        <taxon>Metazoa</taxon>
        <taxon>Ecdysozoa</taxon>
        <taxon>Arthropoda</taxon>
        <taxon>Hexapoda</taxon>
        <taxon>Insecta</taxon>
        <taxon>Pterygota</taxon>
        <taxon>Neoptera</taxon>
        <taxon>Polyneoptera</taxon>
        <taxon>Dictyoptera</taxon>
        <taxon>Blattodea</taxon>
        <taxon>Blaberoidea</taxon>
        <taxon>Blaberidae</taxon>
        <taxon>Diplopterinae</taxon>
        <taxon>Diploptera</taxon>
    </lineage>
</organism>
<feature type="binding site" evidence="3">
    <location>
        <position position="225"/>
    </location>
    <ligand>
        <name>a divalent metal cation</name>
        <dbReference type="ChEBI" id="CHEBI:60240"/>
        <label>2</label>
    </ligand>
</feature>
<dbReference type="SUPFAM" id="SSF51556">
    <property type="entry name" value="Metallo-dependent hydrolases"/>
    <property type="match status" value="1"/>
</dbReference>
<evidence type="ECO:0000313" key="5">
    <source>
        <dbReference type="EMBL" id="KAJ9583524.1"/>
    </source>
</evidence>
<dbReference type="PROSITE" id="PS51347">
    <property type="entry name" value="PHOSPHOTRIESTERASE_2"/>
    <property type="match status" value="1"/>
</dbReference>
<dbReference type="Pfam" id="PF02126">
    <property type="entry name" value="PTE"/>
    <property type="match status" value="1"/>
</dbReference>
<evidence type="ECO:0000256" key="2">
    <source>
        <dbReference type="ARBA" id="ARBA00022801"/>
    </source>
</evidence>
<accession>A0AAD7ZMM1</accession>
<dbReference type="InterPro" id="IPR001559">
    <property type="entry name" value="Phosphotriesterase"/>
</dbReference>
<feature type="binding site" evidence="3">
    <location>
        <position position="164"/>
    </location>
    <ligand>
        <name>a divalent metal cation</name>
        <dbReference type="ChEBI" id="CHEBI:60240"/>
        <label>2</label>
    </ligand>
</feature>
<evidence type="ECO:0000256" key="3">
    <source>
        <dbReference type="PIRSR" id="PIRSR601559-52"/>
    </source>
</evidence>
<feature type="binding site" evidence="3">
    <location>
        <position position="20"/>
    </location>
    <ligand>
        <name>a divalent metal cation</name>
        <dbReference type="ChEBI" id="CHEBI:60240"/>
        <label>1</label>
    </ligand>
</feature>
<proteinExistence type="inferred from homology"/>
<comment type="caution">
    <text evidence="4">Lacks conserved residue(s) required for the propagation of feature annotation.</text>
</comment>
<feature type="binding site" evidence="3">
    <location>
        <position position="164"/>
    </location>
    <ligand>
        <name>a divalent metal cation</name>
        <dbReference type="ChEBI" id="CHEBI:60240"/>
        <label>1</label>
    </ligand>
</feature>
<dbReference type="InterPro" id="IPR032466">
    <property type="entry name" value="Metal_Hydrolase"/>
</dbReference>
<name>A0AAD7ZMM1_DIPPU</name>
<feature type="binding site" evidence="3">
    <location>
        <position position="293"/>
    </location>
    <ligand>
        <name>a divalent metal cation</name>
        <dbReference type="ChEBI" id="CHEBI:60240"/>
        <label>1</label>
    </ligand>
</feature>
<sequence>SVVLGLIEPDHLDKTLTHEHLPFGFNKFYIEPPENIKDFVQNEITLNNIGFVRQYPYSNRYNVQFDDKESHEAVLYDIEMFKKFGGGTIVENTSHGLERNIQFMKEVSQKTGVHVIAGTGHYISLVQPPSVLAQSKESMYNLIMSELTTGCIDQPDIKCGFIGEVGSGWPLHEFERRAIIATGEAQAQLGCPVSFHPGRHPEAPFEIIRLYQEAGGDVQKAVMSHLDRTLVKEEDLLEFSNLGCYCQFDLFGTECSLYQMNLAVDMPSDAQRMHKVMCLVDAGKEDRILMSHDVHTKHRLIQFGGHGYSHIFNNIIPKMLTKGISQATINTITIDNPKTWLTYKKLHSSLHCFLS</sequence>
<reference evidence="5" key="2">
    <citation type="submission" date="2023-05" db="EMBL/GenBank/DDBJ databases">
        <authorList>
            <person name="Fouks B."/>
        </authorList>
    </citation>
    <scope>NUCLEOTIDE SEQUENCE</scope>
    <source>
        <strain evidence="5">Stay&amp;Tobe</strain>
        <tissue evidence="5">Testes</tissue>
    </source>
</reference>
<evidence type="ECO:0000256" key="4">
    <source>
        <dbReference type="PROSITE-ProRule" id="PRU00679"/>
    </source>
</evidence>
<feature type="binding site" evidence="3">
    <location>
        <position position="196"/>
    </location>
    <ligand>
        <name>a divalent metal cation</name>
        <dbReference type="ChEBI" id="CHEBI:60240"/>
        <label>2</label>
    </ligand>
</feature>
<dbReference type="PANTHER" id="PTHR10819:SF3">
    <property type="entry name" value="PHOSPHOTRIESTERASE-RELATED PROTEIN"/>
    <property type="match status" value="1"/>
</dbReference>
<comment type="cofactor">
    <cofactor evidence="3">
        <name>a divalent metal cation</name>
        <dbReference type="ChEBI" id="CHEBI:60240"/>
    </cofactor>
    <text evidence="3">Binds 2 divalent metal cations per subunit.</text>
</comment>
<keyword evidence="6" id="KW-1185">Reference proteome</keyword>
<feature type="non-terminal residue" evidence="5">
    <location>
        <position position="1"/>
    </location>
</feature>
<feature type="binding site" evidence="3">
    <location>
        <position position="18"/>
    </location>
    <ligand>
        <name>a divalent metal cation</name>
        <dbReference type="ChEBI" id="CHEBI:60240"/>
        <label>1</label>
    </ligand>
</feature>
<dbReference type="GO" id="GO:0016787">
    <property type="term" value="F:hydrolase activity"/>
    <property type="evidence" value="ECO:0007669"/>
    <property type="project" value="UniProtKB-KW"/>
</dbReference>
<dbReference type="CDD" id="cd00530">
    <property type="entry name" value="PTE"/>
    <property type="match status" value="1"/>
</dbReference>
<dbReference type="GO" id="GO:0008270">
    <property type="term" value="F:zinc ion binding"/>
    <property type="evidence" value="ECO:0007669"/>
    <property type="project" value="InterPro"/>
</dbReference>
<dbReference type="PANTHER" id="PTHR10819">
    <property type="entry name" value="PHOSPHOTRIESTERASE-RELATED"/>
    <property type="match status" value="1"/>
</dbReference>
<evidence type="ECO:0000256" key="1">
    <source>
        <dbReference type="ARBA" id="ARBA00022723"/>
    </source>
</evidence>
<dbReference type="EMBL" id="JASPKZ010007573">
    <property type="protein sequence ID" value="KAJ9583524.1"/>
    <property type="molecule type" value="Genomic_DNA"/>
</dbReference>
<keyword evidence="2" id="KW-0378">Hydrolase</keyword>